<name>A0A9P0L7W1_ACAOB</name>
<organism evidence="1 2">
    <name type="scientific">Acanthoscelides obtectus</name>
    <name type="common">Bean weevil</name>
    <name type="synonym">Bruchus obtectus</name>
    <dbReference type="NCBI Taxonomy" id="200917"/>
    <lineage>
        <taxon>Eukaryota</taxon>
        <taxon>Metazoa</taxon>
        <taxon>Ecdysozoa</taxon>
        <taxon>Arthropoda</taxon>
        <taxon>Hexapoda</taxon>
        <taxon>Insecta</taxon>
        <taxon>Pterygota</taxon>
        <taxon>Neoptera</taxon>
        <taxon>Endopterygota</taxon>
        <taxon>Coleoptera</taxon>
        <taxon>Polyphaga</taxon>
        <taxon>Cucujiformia</taxon>
        <taxon>Chrysomeloidea</taxon>
        <taxon>Chrysomelidae</taxon>
        <taxon>Bruchinae</taxon>
        <taxon>Bruchini</taxon>
        <taxon>Acanthoscelides</taxon>
    </lineage>
</organism>
<protein>
    <submittedName>
        <fullName evidence="1">Uncharacterized protein</fullName>
    </submittedName>
</protein>
<sequence length="64" mass="7318">MTRWADNARVVNLPPRRPHFLPTRLDSNQSIKITNTRATLQLNQLISASDHRLTSQVVLKNGKK</sequence>
<dbReference type="AlphaFoldDB" id="A0A9P0L7W1"/>
<gene>
    <name evidence="1" type="ORF">ACAOBT_LOCUS18213</name>
</gene>
<accession>A0A9P0L7W1</accession>
<keyword evidence="2" id="KW-1185">Reference proteome</keyword>
<dbReference type="EMBL" id="CAKOFQ010007034">
    <property type="protein sequence ID" value="CAH1987992.1"/>
    <property type="molecule type" value="Genomic_DNA"/>
</dbReference>
<dbReference type="Proteomes" id="UP001152888">
    <property type="component" value="Unassembled WGS sequence"/>
</dbReference>
<reference evidence="1" key="1">
    <citation type="submission" date="2022-03" db="EMBL/GenBank/DDBJ databases">
        <authorList>
            <person name="Sayadi A."/>
        </authorList>
    </citation>
    <scope>NUCLEOTIDE SEQUENCE</scope>
</reference>
<evidence type="ECO:0000313" key="1">
    <source>
        <dbReference type="EMBL" id="CAH1987992.1"/>
    </source>
</evidence>
<comment type="caution">
    <text evidence="1">The sequence shown here is derived from an EMBL/GenBank/DDBJ whole genome shotgun (WGS) entry which is preliminary data.</text>
</comment>
<evidence type="ECO:0000313" key="2">
    <source>
        <dbReference type="Proteomes" id="UP001152888"/>
    </source>
</evidence>
<proteinExistence type="predicted"/>